<accession>A0A917RTG6</accession>
<gene>
    <name evidence="1" type="ORF">GCM10011588_51200</name>
</gene>
<dbReference type="Proteomes" id="UP000638263">
    <property type="component" value="Unassembled WGS sequence"/>
</dbReference>
<evidence type="ECO:0000313" key="2">
    <source>
        <dbReference type="Proteomes" id="UP000638263"/>
    </source>
</evidence>
<comment type="caution">
    <text evidence="1">The sequence shown here is derived from an EMBL/GenBank/DDBJ whole genome shotgun (WGS) entry which is preliminary data.</text>
</comment>
<dbReference type="EMBL" id="BMMH01000012">
    <property type="protein sequence ID" value="GGL30209.1"/>
    <property type="molecule type" value="Genomic_DNA"/>
</dbReference>
<name>A0A917RTG6_9NOCA</name>
<keyword evidence="2" id="KW-1185">Reference proteome</keyword>
<proteinExistence type="predicted"/>
<protein>
    <recommendedName>
        <fullName evidence="3">Tetratricopeptide repeat protein</fullName>
    </recommendedName>
</protein>
<dbReference type="AlphaFoldDB" id="A0A917RTG6"/>
<reference evidence="1" key="2">
    <citation type="submission" date="2020-09" db="EMBL/GenBank/DDBJ databases">
        <authorList>
            <person name="Sun Q."/>
            <person name="Zhou Y."/>
        </authorList>
    </citation>
    <scope>NUCLEOTIDE SEQUENCE</scope>
    <source>
        <strain evidence="1">CGMCC 4.3508</strain>
    </source>
</reference>
<evidence type="ECO:0000313" key="1">
    <source>
        <dbReference type="EMBL" id="GGL30209.1"/>
    </source>
</evidence>
<sequence length="170" mass="18599">MTSTEQSAPDTTMNAITEAVTLGRSGEIAAARDRLLEIWRDIGALGDPLHRCTLAHYLADLYEDPARALTWDIRALDAADSLTDDRVQRHHGSLQVAGFYPSLHLNLADNYRRLGSWDAADEHLAAARERLQALPDDAYGAMIRTALAEVGEAVARRSTERRASAPGPHS</sequence>
<evidence type="ECO:0008006" key="3">
    <source>
        <dbReference type="Google" id="ProtNLM"/>
    </source>
</evidence>
<reference evidence="1" key="1">
    <citation type="journal article" date="2014" name="Int. J. Syst. Evol. Microbiol.">
        <title>Complete genome sequence of Corynebacterium casei LMG S-19264T (=DSM 44701T), isolated from a smear-ripened cheese.</title>
        <authorList>
            <consortium name="US DOE Joint Genome Institute (JGI-PGF)"/>
            <person name="Walter F."/>
            <person name="Albersmeier A."/>
            <person name="Kalinowski J."/>
            <person name="Ruckert C."/>
        </authorList>
    </citation>
    <scope>NUCLEOTIDE SEQUENCE</scope>
    <source>
        <strain evidence="1">CGMCC 4.3508</strain>
    </source>
</reference>
<organism evidence="1 2">
    <name type="scientific">Nocardia jinanensis</name>
    <dbReference type="NCBI Taxonomy" id="382504"/>
    <lineage>
        <taxon>Bacteria</taxon>
        <taxon>Bacillati</taxon>
        <taxon>Actinomycetota</taxon>
        <taxon>Actinomycetes</taxon>
        <taxon>Mycobacteriales</taxon>
        <taxon>Nocardiaceae</taxon>
        <taxon>Nocardia</taxon>
    </lineage>
</organism>